<dbReference type="SMART" id="SM00612">
    <property type="entry name" value="Kelch"/>
    <property type="match status" value="2"/>
</dbReference>
<reference evidence="1" key="1">
    <citation type="submission" date="2023-02" db="EMBL/GenBank/DDBJ databases">
        <title>Genome of toxic invasive species Heracleum sosnowskyi carries increased number of genes despite the absence of recent whole-genome duplications.</title>
        <authorList>
            <person name="Schelkunov M."/>
            <person name="Shtratnikova V."/>
            <person name="Makarenko M."/>
            <person name="Klepikova A."/>
            <person name="Omelchenko D."/>
            <person name="Novikova G."/>
            <person name="Obukhova E."/>
            <person name="Bogdanov V."/>
            <person name="Penin A."/>
            <person name="Logacheva M."/>
        </authorList>
    </citation>
    <scope>NUCLEOTIDE SEQUENCE</scope>
    <source>
        <strain evidence="1">Hsosn_3</strain>
        <tissue evidence="1">Leaf</tissue>
    </source>
</reference>
<dbReference type="PANTHER" id="PTHR47365:SF2">
    <property type="entry name" value="KELCH-LIKE PROTEIN 23"/>
    <property type="match status" value="1"/>
</dbReference>
<dbReference type="Pfam" id="PF01344">
    <property type="entry name" value="Kelch_1"/>
    <property type="match status" value="1"/>
</dbReference>
<proteinExistence type="predicted"/>
<dbReference type="SUPFAM" id="SSF117281">
    <property type="entry name" value="Kelch motif"/>
    <property type="match status" value="1"/>
</dbReference>
<dbReference type="PANTHER" id="PTHR47365">
    <property type="entry name" value="PLANT PROTEIN, PUTATIVE-RELATED"/>
    <property type="match status" value="1"/>
</dbReference>
<keyword evidence="2" id="KW-1185">Reference proteome</keyword>
<dbReference type="InterPro" id="IPR015915">
    <property type="entry name" value="Kelch-typ_b-propeller"/>
</dbReference>
<accession>A0AAD8IR46</accession>
<dbReference type="AlphaFoldDB" id="A0AAD8IR46"/>
<dbReference type="EMBL" id="JAUIZM010000004">
    <property type="protein sequence ID" value="KAK1388917.1"/>
    <property type="molecule type" value="Genomic_DNA"/>
</dbReference>
<gene>
    <name evidence="1" type="ORF">POM88_017095</name>
</gene>
<name>A0AAD8IR46_9APIA</name>
<dbReference type="Gene3D" id="2.120.10.80">
    <property type="entry name" value="Kelch-type beta propeller"/>
    <property type="match status" value="1"/>
</dbReference>
<sequence length="369" mass="40953">MGSISTQTHANSTNSYRVLASFCGKDNSPATNMNMSNWIESYNPSNNTWHRISSIPGLIENHTLKGFAMVSIGDSVYIIGGRLCHKEASHEADETMELDLEVLPSVLRYNVHANVWSKCAPLMLPRYDFACTTLDDKIYVAGGQYLLESARGTSSAEVYDPALDQWKPLPSMSTMRYKCVGVTWQGKIHVVGGFVGGGDMIGSPGPYIMERSSAEVFDTVTAKWDFVPRMWELDVPPNQIVAINERLFSSGDCFKAWKGHIEVFDGKLNMWSEVHGSNSYNLSGSPIATSDTSGDDWPPMQRLYLTMAPIDNQLYFIVGYRMPGEVPKTSSKVHVFNTLANGDGWKSFAPLEEEGEKELCCHCCVLKQV</sequence>
<reference evidence="1" key="2">
    <citation type="submission" date="2023-05" db="EMBL/GenBank/DDBJ databases">
        <authorList>
            <person name="Schelkunov M.I."/>
        </authorList>
    </citation>
    <scope>NUCLEOTIDE SEQUENCE</scope>
    <source>
        <strain evidence="1">Hsosn_3</strain>
        <tissue evidence="1">Leaf</tissue>
    </source>
</reference>
<comment type="caution">
    <text evidence="1">The sequence shown here is derived from an EMBL/GenBank/DDBJ whole genome shotgun (WGS) entry which is preliminary data.</text>
</comment>
<protein>
    <submittedName>
        <fullName evidence="1">Kelch-like protein 8</fullName>
    </submittedName>
</protein>
<dbReference type="Proteomes" id="UP001237642">
    <property type="component" value="Unassembled WGS sequence"/>
</dbReference>
<evidence type="ECO:0000313" key="2">
    <source>
        <dbReference type="Proteomes" id="UP001237642"/>
    </source>
</evidence>
<evidence type="ECO:0000313" key="1">
    <source>
        <dbReference type="EMBL" id="KAK1388917.1"/>
    </source>
</evidence>
<dbReference type="InterPro" id="IPR006652">
    <property type="entry name" value="Kelch_1"/>
</dbReference>
<organism evidence="1 2">
    <name type="scientific">Heracleum sosnowskyi</name>
    <dbReference type="NCBI Taxonomy" id="360622"/>
    <lineage>
        <taxon>Eukaryota</taxon>
        <taxon>Viridiplantae</taxon>
        <taxon>Streptophyta</taxon>
        <taxon>Embryophyta</taxon>
        <taxon>Tracheophyta</taxon>
        <taxon>Spermatophyta</taxon>
        <taxon>Magnoliopsida</taxon>
        <taxon>eudicotyledons</taxon>
        <taxon>Gunneridae</taxon>
        <taxon>Pentapetalae</taxon>
        <taxon>asterids</taxon>
        <taxon>campanulids</taxon>
        <taxon>Apiales</taxon>
        <taxon>Apiaceae</taxon>
        <taxon>Apioideae</taxon>
        <taxon>apioid superclade</taxon>
        <taxon>Tordylieae</taxon>
        <taxon>Tordyliinae</taxon>
        <taxon>Heracleum</taxon>
    </lineage>
</organism>